<evidence type="ECO:0000256" key="1">
    <source>
        <dbReference type="ARBA" id="ARBA00023015"/>
    </source>
</evidence>
<keyword evidence="1" id="KW-0805">Transcription regulation</keyword>
<dbReference type="OrthoDB" id="9795242at2"/>
<dbReference type="GO" id="GO:0003677">
    <property type="term" value="F:DNA binding"/>
    <property type="evidence" value="ECO:0007669"/>
    <property type="project" value="UniProtKB-UniRule"/>
</dbReference>
<dbReference type="EMBL" id="JSVC01000015">
    <property type="protein sequence ID" value="KIC93975.1"/>
    <property type="molecule type" value="Genomic_DNA"/>
</dbReference>
<evidence type="ECO:0000256" key="4">
    <source>
        <dbReference type="PROSITE-ProRule" id="PRU00335"/>
    </source>
</evidence>
<evidence type="ECO:0000313" key="7">
    <source>
        <dbReference type="Proteomes" id="UP000031408"/>
    </source>
</evidence>
<feature type="domain" description="HTH tetR-type" evidence="5">
    <location>
        <begin position="6"/>
        <end position="66"/>
    </location>
</feature>
<dbReference type="InterPro" id="IPR011075">
    <property type="entry name" value="TetR_C"/>
</dbReference>
<gene>
    <name evidence="6" type="ORF">OI18_13120</name>
</gene>
<evidence type="ECO:0000313" key="6">
    <source>
        <dbReference type="EMBL" id="KIC93975.1"/>
    </source>
</evidence>
<dbReference type="Proteomes" id="UP000031408">
    <property type="component" value="Unassembled WGS sequence"/>
</dbReference>
<dbReference type="Pfam" id="PF16925">
    <property type="entry name" value="TetR_C_13"/>
    <property type="match status" value="1"/>
</dbReference>
<accession>A0A0C1IIG0</accession>
<evidence type="ECO:0000259" key="5">
    <source>
        <dbReference type="PROSITE" id="PS50977"/>
    </source>
</evidence>
<dbReference type="AlphaFoldDB" id="A0A0C1IIG0"/>
<dbReference type="PRINTS" id="PR00455">
    <property type="entry name" value="HTHTETR"/>
</dbReference>
<keyword evidence="2 4" id="KW-0238">DNA-binding</keyword>
<evidence type="ECO:0000256" key="3">
    <source>
        <dbReference type="ARBA" id="ARBA00023163"/>
    </source>
</evidence>
<dbReference type="Gene3D" id="1.10.357.10">
    <property type="entry name" value="Tetracycline Repressor, domain 2"/>
    <property type="match status" value="1"/>
</dbReference>
<protein>
    <recommendedName>
        <fullName evidence="5">HTH tetR-type domain-containing protein</fullName>
    </recommendedName>
</protein>
<dbReference type="STRING" id="1349421.OI18_13120"/>
<keyword evidence="3" id="KW-0804">Transcription</keyword>
<dbReference type="PANTHER" id="PTHR47506">
    <property type="entry name" value="TRANSCRIPTIONAL REGULATORY PROTEIN"/>
    <property type="match status" value="1"/>
</dbReference>
<name>A0A0C1IIG0_9BACT</name>
<organism evidence="6 7">
    <name type="scientific">Flavihumibacter solisilvae</name>
    <dbReference type="NCBI Taxonomy" id="1349421"/>
    <lineage>
        <taxon>Bacteria</taxon>
        <taxon>Pseudomonadati</taxon>
        <taxon>Bacteroidota</taxon>
        <taxon>Chitinophagia</taxon>
        <taxon>Chitinophagales</taxon>
        <taxon>Chitinophagaceae</taxon>
        <taxon>Flavihumibacter</taxon>
    </lineage>
</organism>
<dbReference type="InterPro" id="IPR009057">
    <property type="entry name" value="Homeodomain-like_sf"/>
</dbReference>
<dbReference type="PANTHER" id="PTHR47506:SF1">
    <property type="entry name" value="HTH-TYPE TRANSCRIPTIONAL REGULATOR YJDC"/>
    <property type="match status" value="1"/>
</dbReference>
<dbReference type="RefSeq" id="WP_039140455.1">
    <property type="nucleotide sequence ID" value="NZ_JSVC01000015.1"/>
</dbReference>
<dbReference type="Gene3D" id="1.10.10.60">
    <property type="entry name" value="Homeodomain-like"/>
    <property type="match status" value="1"/>
</dbReference>
<keyword evidence="7" id="KW-1185">Reference proteome</keyword>
<sequence length="194" mass="21914">MPKEVMFDEETALQKAKELFWRKGYNGTSMDELTKAMGLSRSSIYNTFGDKQSLFIQSLNHYKKSQHDKLMQSLVKYDSPLKKLQAIFRVSIDELIKDTDRKGCLIVNTTTELANLENNISVFAKGNLEDHEKFLQDLVKKGQQSGEINKSIPSLALARHLFNSLIGLKVMAQTTGDKKTLDDIAKVSLSVLQN</sequence>
<evidence type="ECO:0000256" key="2">
    <source>
        <dbReference type="ARBA" id="ARBA00023125"/>
    </source>
</evidence>
<comment type="caution">
    <text evidence="6">The sequence shown here is derived from an EMBL/GenBank/DDBJ whole genome shotgun (WGS) entry which is preliminary data.</text>
</comment>
<reference evidence="6 7" key="1">
    <citation type="submission" date="2014-11" db="EMBL/GenBank/DDBJ databases">
        <title>Genome sequence of Flavihumibacter solisilvae 3-3.</title>
        <authorList>
            <person name="Zhou G."/>
            <person name="Li M."/>
            <person name="Wang G."/>
        </authorList>
    </citation>
    <scope>NUCLEOTIDE SEQUENCE [LARGE SCALE GENOMIC DNA]</scope>
    <source>
        <strain evidence="6 7">3-3</strain>
    </source>
</reference>
<dbReference type="Pfam" id="PF00440">
    <property type="entry name" value="TetR_N"/>
    <property type="match status" value="1"/>
</dbReference>
<proteinExistence type="predicted"/>
<dbReference type="SUPFAM" id="SSF48498">
    <property type="entry name" value="Tetracyclin repressor-like, C-terminal domain"/>
    <property type="match status" value="1"/>
</dbReference>
<dbReference type="InterPro" id="IPR036271">
    <property type="entry name" value="Tet_transcr_reg_TetR-rel_C_sf"/>
</dbReference>
<feature type="DNA-binding region" description="H-T-H motif" evidence="4">
    <location>
        <begin position="29"/>
        <end position="48"/>
    </location>
</feature>
<dbReference type="SUPFAM" id="SSF46689">
    <property type="entry name" value="Homeodomain-like"/>
    <property type="match status" value="1"/>
</dbReference>
<dbReference type="InterPro" id="IPR001647">
    <property type="entry name" value="HTH_TetR"/>
</dbReference>
<dbReference type="PROSITE" id="PS50977">
    <property type="entry name" value="HTH_TETR_2"/>
    <property type="match status" value="1"/>
</dbReference>